<dbReference type="STRING" id="1434111.MSLAZ_1172"/>
<dbReference type="EMBL" id="CP009515">
    <property type="protein sequence ID" value="AKB74433.1"/>
    <property type="molecule type" value="Genomic_DNA"/>
</dbReference>
<dbReference type="EC" id="3.6.3.2" evidence="2"/>
<dbReference type="KEGG" id="mls:MSLAZ_1172"/>
<keyword evidence="2" id="KW-0378">Hydrolase</keyword>
<dbReference type="GeneID" id="60594956"/>
<dbReference type="AlphaFoldDB" id="A0A0E3S642"/>
<accession>A0A0E3S642</accession>
<keyword evidence="3" id="KW-1185">Reference proteome</keyword>
<dbReference type="Proteomes" id="UP000033072">
    <property type="component" value="Chromosome"/>
</dbReference>
<dbReference type="InterPro" id="IPR059000">
    <property type="entry name" value="ATPase_P-type_domA"/>
</dbReference>
<dbReference type="Gene3D" id="2.70.150.10">
    <property type="entry name" value="Calcium-transporting ATPase, cytoplasmic transduction domain A"/>
    <property type="match status" value="1"/>
</dbReference>
<organism evidence="2 3">
    <name type="scientific">Methanosarcina lacustris Z-7289</name>
    <dbReference type="NCBI Taxonomy" id="1434111"/>
    <lineage>
        <taxon>Archaea</taxon>
        <taxon>Methanobacteriati</taxon>
        <taxon>Methanobacteriota</taxon>
        <taxon>Stenosarchaea group</taxon>
        <taxon>Methanomicrobia</taxon>
        <taxon>Methanosarcinales</taxon>
        <taxon>Methanosarcinaceae</taxon>
        <taxon>Methanosarcina</taxon>
    </lineage>
</organism>
<dbReference type="GO" id="GO:0016787">
    <property type="term" value="F:hydrolase activity"/>
    <property type="evidence" value="ECO:0007669"/>
    <property type="project" value="UniProtKB-KW"/>
</dbReference>
<dbReference type="Pfam" id="PF00122">
    <property type="entry name" value="E1-E2_ATPase"/>
    <property type="match status" value="1"/>
</dbReference>
<evidence type="ECO:0000259" key="1">
    <source>
        <dbReference type="Pfam" id="PF00122"/>
    </source>
</evidence>
<feature type="domain" description="P-type ATPase A" evidence="1">
    <location>
        <begin position="3"/>
        <end position="45"/>
    </location>
</feature>
<dbReference type="InterPro" id="IPR008250">
    <property type="entry name" value="ATPase_P-typ_transduc_dom_A_sf"/>
</dbReference>
<name>A0A0E3S642_9EURY</name>
<dbReference type="HOGENOM" id="CLU_3003152_0_0_2"/>
<evidence type="ECO:0000313" key="3">
    <source>
        <dbReference type="Proteomes" id="UP000033072"/>
    </source>
</evidence>
<dbReference type="RefSeq" id="WP_198143862.1">
    <property type="nucleotide sequence ID" value="NZ_CP009515.1"/>
</dbReference>
<reference evidence="2 3" key="1">
    <citation type="submission" date="2014-07" db="EMBL/GenBank/DDBJ databases">
        <title>Methanogenic archaea and the global carbon cycle.</title>
        <authorList>
            <person name="Henriksen J.R."/>
            <person name="Luke J."/>
            <person name="Reinhart S."/>
            <person name="Benedict M.N."/>
            <person name="Youngblut N.D."/>
            <person name="Metcalf M.E."/>
            <person name="Whitaker R.J."/>
            <person name="Metcalf W.W."/>
        </authorList>
    </citation>
    <scope>NUCLEOTIDE SEQUENCE [LARGE SCALE GENOMIC DNA]</scope>
    <source>
        <strain evidence="2 3">Z-7289</strain>
    </source>
</reference>
<evidence type="ECO:0000313" key="2">
    <source>
        <dbReference type="EMBL" id="AKB74433.1"/>
    </source>
</evidence>
<dbReference type="SUPFAM" id="SSF81653">
    <property type="entry name" value="Calcium ATPase, transduction domain A"/>
    <property type="match status" value="1"/>
</dbReference>
<sequence length="56" mass="6082">MQIKAVALRDGSEKEVSVEEIVPGDIIIFNAGDIIPADYLIIEMQPCYSAGKFPVS</sequence>
<gene>
    <name evidence="2" type="ORF">MSLAZ_1172</name>
</gene>
<proteinExistence type="predicted"/>
<protein>
    <submittedName>
        <fullName evidence="2">Mg(2+) transport ATPase, P-type</fullName>
        <ecNumber evidence="2">3.6.3.2</ecNumber>
    </submittedName>
</protein>